<evidence type="ECO:0000313" key="2">
    <source>
        <dbReference type="Proteomes" id="UP000027093"/>
    </source>
</evidence>
<dbReference type="OrthoDB" id="11298at2157"/>
<dbReference type="Proteomes" id="UP000027093">
    <property type="component" value="Chromosome"/>
</dbReference>
<dbReference type="KEGG" id="nvn:NVIE_010550"/>
<accession>A0A060HQ17</accession>
<name>A0A060HQ17_9ARCH</name>
<dbReference type="RefSeq" id="WP_075054324.1">
    <property type="nucleotide sequence ID" value="NZ_CP007536.1"/>
</dbReference>
<proteinExistence type="predicted"/>
<dbReference type="AlphaFoldDB" id="A0A060HQ17"/>
<gene>
    <name evidence="1" type="ORF">NVIE_010550</name>
</gene>
<dbReference type="HOGENOM" id="CLU_2379518_0_0_2"/>
<organism evidence="1 2">
    <name type="scientific">Nitrososphaera viennensis EN76</name>
    <dbReference type="NCBI Taxonomy" id="926571"/>
    <lineage>
        <taxon>Archaea</taxon>
        <taxon>Nitrososphaerota</taxon>
        <taxon>Nitrososphaeria</taxon>
        <taxon>Nitrososphaerales</taxon>
        <taxon>Nitrososphaeraceae</taxon>
        <taxon>Nitrososphaera</taxon>
    </lineage>
</organism>
<dbReference type="GeneID" id="74946316"/>
<dbReference type="EMBL" id="CP007536">
    <property type="protein sequence ID" value="AIC15282.1"/>
    <property type="molecule type" value="Genomic_DNA"/>
</dbReference>
<keyword evidence="2" id="KW-1185">Reference proteome</keyword>
<sequence length="94" mass="10943">MPCSVHTDFFDDSCEACRQEYLEMKGAGEEEGERAEKGKKKYREFTEERAKKLLEEVMLQYLKSGSTDLEAVEKAKAVVRKQCAIRGMPYWPWL</sequence>
<reference evidence="1 2" key="1">
    <citation type="journal article" date="2014" name="Int. J. Syst. Evol. Microbiol.">
        <title>Nitrososphaera viennensis gen. nov., sp. nov., an aerobic and mesophilic, ammonia-oxidizing archaeon from soil and a member of the archaeal phylum Thaumarchaeota.</title>
        <authorList>
            <person name="Stieglmeier M."/>
            <person name="Klingl A."/>
            <person name="Alves R.J."/>
            <person name="Rittmann S.K."/>
            <person name="Melcher M."/>
            <person name="Leisch N."/>
            <person name="Schleper C."/>
        </authorList>
    </citation>
    <scope>NUCLEOTIDE SEQUENCE [LARGE SCALE GENOMIC DNA]</scope>
    <source>
        <strain evidence="1">EN76</strain>
    </source>
</reference>
<protein>
    <submittedName>
        <fullName evidence="1">Uncharacterized protein</fullName>
    </submittedName>
</protein>
<evidence type="ECO:0000313" key="1">
    <source>
        <dbReference type="EMBL" id="AIC15282.1"/>
    </source>
</evidence>